<gene>
    <name evidence="2" type="ORF">AMON00008_LOCUS5452</name>
</gene>
<sequence length="127" mass="13800">MGCMCTRRCYFDREADDQLQEPLCHTASAPSKGNEAECAEAAEAQDSADVRKIVQNMMIIQERMQKAGKTGAQRRGSTASRSQAADADASAEASQGAQSCRPSVVMVKDITQSLAKMSERRKKDLDP</sequence>
<dbReference type="EMBL" id="HBNR01008294">
    <property type="protein sequence ID" value="CAE4565833.1"/>
    <property type="molecule type" value="Transcribed_RNA"/>
</dbReference>
<accession>A0A7S4PXF7</accession>
<proteinExistence type="predicted"/>
<protein>
    <submittedName>
        <fullName evidence="2">Uncharacterized protein</fullName>
    </submittedName>
</protein>
<feature type="compositionally biased region" description="Low complexity" evidence="1">
    <location>
        <begin position="77"/>
        <end position="99"/>
    </location>
</feature>
<feature type="region of interest" description="Disordered" evidence="1">
    <location>
        <begin position="64"/>
        <end position="104"/>
    </location>
</feature>
<dbReference type="AlphaFoldDB" id="A0A7S4PXF7"/>
<evidence type="ECO:0000256" key="1">
    <source>
        <dbReference type="SAM" id="MobiDB-lite"/>
    </source>
</evidence>
<organism evidence="2">
    <name type="scientific">Alexandrium monilatum</name>
    <dbReference type="NCBI Taxonomy" id="311494"/>
    <lineage>
        <taxon>Eukaryota</taxon>
        <taxon>Sar</taxon>
        <taxon>Alveolata</taxon>
        <taxon>Dinophyceae</taxon>
        <taxon>Gonyaulacales</taxon>
        <taxon>Pyrocystaceae</taxon>
        <taxon>Alexandrium</taxon>
    </lineage>
</organism>
<reference evidence="2" key="1">
    <citation type="submission" date="2021-01" db="EMBL/GenBank/DDBJ databases">
        <authorList>
            <person name="Corre E."/>
            <person name="Pelletier E."/>
            <person name="Niang G."/>
            <person name="Scheremetjew M."/>
            <person name="Finn R."/>
            <person name="Kale V."/>
            <person name="Holt S."/>
            <person name="Cochrane G."/>
            <person name="Meng A."/>
            <person name="Brown T."/>
            <person name="Cohen L."/>
        </authorList>
    </citation>
    <scope>NUCLEOTIDE SEQUENCE</scope>
    <source>
        <strain evidence="2">CCMP3105</strain>
    </source>
</reference>
<name>A0A7S4PXF7_9DINO</name>
<feature type="region of interest" description="Disordered" evidence="1">
    <location>
        <begin position="26"/>
        <end position="46"/>
    </location>
</feature>
<evidence type="ECO:0000313" key="2">
    <source>
        <dbReference type="EMBL" id="CAE4565833.1"/>
    </source>
</evidence>